<dbReference type="Pfam" id="PF01435">
    <property type="entry name" value="Peptidase_M48"/>
    <property type="match status" value="1"/>
</dbReference>
<dbReference type="Proteomes" id="UP001058860">
    <property type="component" value="Chromosome"/>
</dbReference>
<evidence type="ECO:0000256" key="2">
    <source>
        <dbReference type="ARBA" id="ARBA00022723"/>
    </source>
</evidence>
<keyword evidence="4 6" id="KW-0862">Zinc</keyword>
<dbReference type="EC" id="3.4.24.-" evidence="10"/>
<dbReference type="InterPro" id="IPR001915">
    <property type="entry name" value="Peptidase_M48"/>
</dbReference>
<keyword evidence="7" id="KW-0472">Membrane</keyword>
<feature type="domain" description="CAAX prenyl protease 1 N-terminal" evidence="9">
    <location>
        <begin position="125"/>
        <end position="196"/>
    </location>
</feature>
<evidence type="ECO:0000256" key="3">
    <source>
        <dbReference type="ARBA" id="ARBA00022801"/>
    </source>
</evidence>
<dbReference type="PANTHER" id="PTHR10120">
    <property type="entry name" value="CAAX PRENYL PROTEASE 1"/>
    <property type="match status" value="1"/>
</dbReference>
<feature type="transmembrane region" description="Helical" evidence="7">
    <location>
        <begin position="59"/>
        <end position="79"/>
    </location>
</feature>
<feature type="transmembrane region" description="Helical" evidence="7">
    <location>
        <begin position="91"/>
        <end position="111"/>
    </location>
</feature>
<feature type="transmembrane region" description="Helical" evidence="7">
    <location>
        <begin position="138"/>
        <end position="160"/>
    </location>
</feature>
<name>A0ABY5PAT4_9ACTN</name>
<proteinExistence type="inferred from homology"/>
<comment type="similarity">
    <text evidence="6">Belongs to the peptidase M48 family.</text>
</comment>
<dbReference type="EMBL" id="CP088295">
    <property type="protein sequence ID" value="UUY01718.1"/>
    <property type="molecule type" value="Genomic_DNA"/>
</dbReference>
<reference evidence="11" key="1">
    <citation type="submission" date="2021-11" db="EMBL/GenBank/DDBJ databases">
        <title>Cultivation dependent microbiological survey of springs from the worlds oldest radium mine currently devoted to the extraction of radon-saturated water.</title>
        <authorList>
            <person name="Kapinusova G."/>
            <person name="Smrhova T."/>
            <person name="Strejcek M."/>
            <person name="Suman J."/>
            <person name="Jani K."/>
            <person name="Pajer P."/>
            <person name="Uhlik O."/>
        </authorList>
    </citation>
    <scope>NUCLEOTIDE SEQUENCE [LARGE SCALE GENOMIC DNA]</scope>
    <source>
        <strain evidence="11">J379</strain>
    </source>
</reference>
<dbReference type="InterPro" id="IPR032456">
    <property type="entry name" value="Peptidase_M48_N"/>
</dbReference>
<feature type="transmembrane region" description="Helical" evidence="7">
    <location>
        <begin position="167"/>
        <end position="190"/>
    </location>
</feature>
<protein>
    <submittedName>
        <fullName evidence="10">M48 family metalloprotease</fullName>
        <ecNumber evidence="10">3.4.24.-</ecNumber>
    </submittedName>
</protein>
<organism evidence="10 11">
    <name type="scientific">Svornostia abyssi</name>
    <dbReference type="NCBI Taxonomy" id="2898438"/>
    <lineage>
        <taxon>Bacteria</taxon>
        <taxon>Bacillati</taxon>
        <taxon>Actinomycetota</taxon>
        <taxon>Thermoleophilia</taxon>
        <taxon>Solirubrobacterales</taxon>
        <taxon>Baekduiaceae</taxon>
        <taxon>Svornostia</taxon>
    </lineage>
</organism>
<keyword evidence="5 6" id="KW-0482">Metalloprotease</keyword>
<dbReference type="GO" id="GO:0008237">
    <property type="term" value="F:metallopeptidase activity"/>
    <property type="evidence" value="ECO:0007669"/>
    <property type="project" value="UniProtKB-KW"/>
</dbReference>
<evidence type="ECO:0000259" key="8">
    <source>
        <dbReference type="Pfam" id="PF01435"/>
    </source>
</evidence>
<evidence type="ECO:0000259" key="9">
    <source>
        <dbReference type="Pfam" id="PF16491"/>
    </source>
</evidence>
<gene>
    <name evidence="10" type="ORF">LRS13_13395</name>
</gene>
<evidence type="ECO:0000313" key="10">
    <source>
        <dbReference type="EMBL" id="UUY01718.1"/>
    </source>
</evidence>
<sequence length="419" mass="44364">MLRERLRLPAAVVAAVLVAEVAVLVMQPRDGVVEPAPVRAQSYFSAGELQRARDFRRPQLALLGVTFIIEAGVLIALVARPPRRLREARRPVLTAAAAGAGIAVTLDVATLPVRAVMRERAIDVGLVTQSWAGWAQDVAVSGAIGAAIAAAGAAGAMALIRRFPRRWWLPASGVVVAYGVVSIYLAPVVLDPLFNRFTDLKGPVRDDVIALAEEAGVDVGEVQVIDASRRTTAANAYVAGLGSTKRVVLYDTLLEEFEPEEIRLVIAHELAHQHYNDLPRGLLYLAIVAPFGMFAAAQLTRRLAPEPGEDGRAGPDALPALALSVVAVAAVIGVISNQLSRSVEARADTYALELTGEAAPFIAFEQRIARQNVSDPDPPDVVTFLLGTHPPIIERIGAGVAYSRSANARSAAGSRHGGP</sequence>
<evidence type="ECO:0000256" key="4">
    <source>
        <dbReference type="ARBA" id="ARBA00022833"/>
    </source>
</evidence>
<evidence type="ECO:0000256" key="7">
    <source>
        <dbReference type="SAM" id="Phobius"/>
    </source>
</evidence>
<dbReference type="Pfam" id="PF16491">
    <property type="entry name" value="Peptidase_M48_N"/>
    <property type="match status" value="1"/>
</dbReference>
<dbReference type="Gene3D" id="3.30.2010.10">
    <property type="entry name" value="Metalloproteases ('zincins'), catalytic domain"/>
    <property type="match status" value="1"/>
</dbReference>
<keyword evidence="1 6" id="KW-0645">Protease</keyword>
<keyword evidence="2" id="KW-0479">Metal-binding</keyword>
<dbReference type="RefSeq" id="WP_353862267.1">
    <property type="nucleotide sequence ID" value="NZ_CP088295.1"/>
</dbReference>
<keyword evidence="7" id="KW-1133">Transmembrane helix</keyword>
<evidence type="ECO:0000256" key="1">
    <source>
        <dbReference type="ARBA" id="ARBA00022670"/>
    </source>
</evidence>
<evidence type="ECO:0000256" key="5">
    <source>
        <dbReference type="ARBA" id="ARBA00023049"/>
    </source>
</evidence>
<comment type="cofactor">
    <cofactor evidence="6">
        <name>Zn(2+)</name>
        <dbReference type="ChEBI" id="CHEBI:29105"/>
    </cofactor>
    <text evidence="6">Binds 1 zinc ion per subunit.</text>
</comment>
<evidence type="ECO:0000256" key="6">
    <source>
        <dbReference type="RuleBase" id="RU003983"/>
    </source>
</evidence>
<feature type="domain" description="Peptidase M48" evidence="8">
    <location>
        <begin position="208"/>
        <end position="397"/>
    </location>
</feature>
<keyword evidence="7" id="KW-0812">Transmembrane</keyword>
<accession>A0ABY5PAT4</accession>
<evidence type="ECO:0000313" key="11">
    <source>
        <dbReference type="Proteomes" id="UP001058860"/>
    </source>
</evidence>
<keyword evidence="3 6" id="KW-0378">Hydrolase</keyword>
<keyword evidence="11" id="KW-1185">Reference proteome</keyword>